<dbReference type="PANTHER" id="PTHR44259">
    <property type="entry name" value="OS07G0183000 PROTEIN-RELATED"/>
    <property type="match status" value="1"/>
</dbReference>
<protein>
    <submittedName>
        <fullName evidence="3">F-box domain-containing protein/DUF295 domain-containing protein</fullName>
    </submittedName>
</protein>
<dbReference type="PANTHER" id="PTHR44259:SF111">
    <property type="entry name" value="OS04G0167600 PROTEIN"/>
    <property type="match status" value="1"/>
</dbReference>
<proteinExistence type="predicted"/>
<dbReference type="STRING" id="3775.A0A1Q3D059"/>
<comment type="caution">
    <text evidence="3">The sequence shown here is derived from an EMBL/GenBank/DDBJ whole genome shotgun (WGS) entry which is preliminary data.</text>
</comment>
<dbReference type="InterPro" id="IPR050942">
    <property type="entry name" value="F-box_BR-signaling"/>
</dbReference>
<dbReference type="InParanoid" id="A0A1Q3D059"/>
<keyword evidence="4" id="KW-1185">Reference proteome</keyword>
<dbReference type="OrthoDB" id="642536at2759"/>
<dbReference type="InterPro" id="IPR036047">
    <property type="entry name" value="F-box-like_dom_sf"/>
</dbReference>
<dbReference type="InterPro" id="IPR001810">
    <property type="entry name" value="F-box_dom"/>
</dbReference>
<evidence type="ECO:0000259" key="2">
    <source>
        <dbReference type="Pfam" id="PF03478"/>
    </source>
</evidence>
<dbReference type="SUPFAM" id="SSF81383">
    <property type="entry name" value="F-box domain"/>
    <property type="match status" value="1"/>
</dbReference>
<gene>
    <name evidence="3" type="ORF">CFOL_v3_29314</name>
</gene>
<dbReference type="EMBL" id="BDDD01003709">
    <property type="protein sequence ID" value="GAV85880.1"/>
    <property type="molecule type" value="Genomic_DNA"/>
</dbReference>
<dbReference type="Proteomes" id="UP000187406">
    <property type="component" value="Unassembled WGS sequence"/>
</dbReference>
<evidence type="ECO:0000313" key="4">
    <source>
        <dbReference type="Proteomes" id="UP000187406"/>
    </source>
</evidence>
<organism evidence="3 4">
    <name type="scientific">Cephalotus follicularis</name>
    <name type="common">Albany pitcher plant</name>
    <dbReference type="NCBI Taxonomy" id="3775"/>
    <lineage>
        <taxon>Eukaryota</taxon>
        <taxon>Viridiplantae</taxon>
        <taxon>Streptophyta</taxon>
        <taxon>Embryophyta</taxon>
        <taxon>Tracheophyta</taxon>
        <taxon>Spermatophyta</taxon>
        <taxon>Magnoliopsida</taxon>
        <taxon>eudicotyledons</taxon>
        <taxon>Gunneridae</taxon>
        <taxon>Pentapetalae</taxon>
        <taxon>rosids</taxon>
        <taxon>fabids</taxon>
        <taxon>Oxalidales</taxon>
        <taxon>Cephalotaceae</taxon>
        <taxon>Cephalotus</taxon>
    </lineage>
</organism>
<reference evidence="4" key="1">
    <citation type="submission" date="2016-04" db="EMBL/GenBank/DDBJ databases">
        <title>Cephalotus genome sequencing.</title>
        <authorList>
            <person name="Fukushima K."/>
            <person name="Hasebe M."/>
            <person name="Fang X."/>
        </authorList>
    </citation>
    <scope>NUCLEOTIDE SEQUENCE [LARGE SCALE GENOMIC DNA]</scope>
    <source>
        <strain evidence="4">cv. St1</strain>
    </source>
</reference>
<dbReference type="AlphaFoldDB" id="A0A1Q3D059"/>
<name>A0A1Q3D059_CEPFO</name>
<accession>A0A1Q3D059</accession>
<dbReference type="Pfam" id="PF03478">
    <property type="entry name" value="Beta-prop_KIB1-4"/>
    <property type="match status" value="1"/>
</dbReference>
<dbReference type="InterPro" id="IPR005174">
    <property type="entry name" value="KIB1-4_b-propeller"/>
</dbReference>
<evidence type="ECO:0000259" key="1">
    <source>
        <dbReference type="Pfam" id="PF00646"/>
    </source>
</evidence>
<feature type="domain" description="KIB1-4 beta-propeller" evidence="2">
    <location>
        <begin position="64"/>
        <end position="318"/>
    </location>
</feature>
<dbReference type="Pfam" id="PF00646">
    <property type="entry name" value="F-box"/>
    <property type="match status" value="1"/>
</dbReference>
<feature type="domain" description="F-box" evidence="1">
    <location>
        <begin position="6"/>
        <end position="45"/>
    </location>
</feature>
<sequence length="320" mass="36294">MEIASLSNLPQELLEFILEKLENGTDVIRCGLLSVSWRIAVNEVYHKFIPSMLITSNEDTTCLFNVSTEEQSNILLQDINGRYICGSTNKWLVTIDSASPHRIRLLNPLTRTQVDLPCITTFEFPHLLNLYPITWTIKRVITSASPLDLDCLVVAIYGIEGKVAFCRIGDGTWSDIESARGIVDIMFYKGQLYATDSFGDIQCWQLDPNPVKLWSRIMDHGDKFYESGQKYLMESLSGDFWVVHRNCDWEDSENGGYDLSHKSLTTSFKVFKLDMCAKEWSEVENWDGQALFLGGGNSSTIVSTSRALLRSNSIYFVEGY</sequence>
<evidence type="ECO:0000313" key="3">
    <source>
        <dbReference type="EMBL" id="GAV85880.1"/>
    </source>
</evidence>